<feature type="region of interest" description="Disordered" evidence="1">
    <location>
        <begin position="1"/>
        <end position="24"/>
    </location>
</feature>
<proteinExistence type="predicted"/>
<dbReference type="AlphaFoldDB" id="A0A5B7FJ67"/>
<reference evidence="2 3" key="1">
    <citation type="submission" date="2019-05" db="EMBL/GenBank/DDBJ databases">
        <title>Another draft genome of Portunus trituberculatus and its Hox gene families provides insights of decapod evolution.</title>
        <authorList>
            <person name="Jeong J.-H."/>
            <person name="Song I."/>
            <person name="Kim S."/>
            <person name="Choi T."/>
            <person name="Kim D."/>
            <person name="Ryu S."/>
            <person name="Kim W."/>
        </authorList>
    </citation>
    <scope>NUCLEOTIDE SEQUENCE [LARGE SCALE GENOMIC DNA]</scope>
    <source>
        <tissue evidence="2">Muscle</tissue>
    </source>
</reference>
<sequence>MKVNLRDTEPPCSSSAPGRAFKDTSPQHFAFPRLLSLNTSAGINVYPPILEGGWAAQTDGDQRPTSDGESDYKTKFERVAQHARVIHCLTATHTPSRNMCSVNMLEYVLKQKFHHLHGLKTQRLMVYGTRTSTCNRVKRYFQARQNIIPQRHSQVTSTGPDSRHGPARRLIACRDTHATRRWNNALFFKKNTSLNALYITET</sequence>
<comment type="caution">
    <text evidence="2">The sequence shown here is derived from an EMBL/GenBank/DDBJ whole genome shotgun (WGS) entry which is preliminary data.</text>
</comment>
<name>A0A5B7FJ67_PORTR</name>
<evidence type="ECO:0000313" key="3">
    <source>
        <dbReference type="Proteomes" id="UP000324222"/>
    </source>
</evidence>
<accession>A0A5B7FJ67</accession>
<evidence type="ECO:0000313" key="2">
    <source>
        <dbReference type="EMBL" id="MPC44484.1"/>
    </source>
</evidence>
<evidence type="ECO:0000256" key="1">
    <source>
        <dbReference type="SAM" id="MobiDB-lite"/>
    </source>
</evidence>
<organism evidence="2 3">
    <name type="scientific">Portunus trituberculatus</name>
    <name type="common">Swimming crab</name>
    <name type="synonym">Neptunus trituberculatus</name>
    <dbReference type="NCBI Taxonomy" id="210409"/>
    <lineage>
        <taxon>Eukaryota</taxon>
        <taxon>Metazoa</taxon>
        <taxon>Ecdysozoa</taxon>
        <taxon>Arthropoda</taxon>
        <taxon>Crustacea</taxon>
        <taxon>Multicrustacea</taxon>
        <taxon>Malacostraca</taxon>
        <taxon>Eumalacostraca</taxon>
        <taxon>Eucarida</taxon>
        <taxon>Decapoda</taxon>
        <taxon>Pleocyemata</taxon>
        <taxon>Brachyura</taxon>
        <taxon>Eubrachyura</taxon>
        <taxon>Portunoidea</taxon>
        <taxon>Portunidae</taxon>
        <taxon>Portuninae</taxon>
        <taxon>Portunus</taxon>
    </lineage>
</organism>
<keyword evidence="3" id="KW-1185">Reference proteome</keyword>
<dbReference type="Proteomes" id="UP000324222">
    <property type="component" value="Unassembled WGS sequence"/>
</dbReference>
<dbReference type="EMBL" id="VSRR010006305">
    <property type="protein sequence ID" value="MPC44484.1"/>
    <property type="molecule type" value="Genomic_DNA"/>
</dbReference>
<protein>
    <submittedName>
        <fullName evidence="2">Uncharacterized protein</fullName>
    </submittedName>
</protein>
<gene>
    <name evidence="2" type="ORF">E2C01_038157</name>
</gene>